<keyword evidence="3" id="KW-1185">Reference proteome</keyword>
<dbReference type="Proteomes" id="UP000800038">
    <property type="component" value="Unassembled WGS sequence"/>
</dbReference>
<protein>
    <submittedName>
        <fullName evidence="2">Uncharacterized protein</fullName>
    </submittedName>
</protein>
<feature type="region of interest" description="Disordered" evidence="1">
    <location>
        <begin position="72"/>
        <end position="121"/>
    </location>
</feature>
<feature type="non-terminal residue" evidence="2">
    <location>
        <position position="121"/>
    </location>
</feature>
<reference evidence="2" key="1">
    <citation type="journal article" date="2020" name="Stud. Mycol.">
        <title>101 Dothideomycetes genomes: a test case for predicting lifestyles and emergence of pathogens.</title>
        <authorList>
            <person name="Haridas S."/>
            <person name="Albert R."/>
            <person name="Binder M."/>
            <person name="Bloem J."/>
            <person name="Labutti K."/>
            <person name="Salamov A."/>
            <person name="Andreopoulos B."/>
            <person name="Baker S."/>
            <person name="Barry K."/>
            <person name="Bills G."/>
            <person name="Bluhm B."/>
            <person name="Cannon C."/>
            <person name="Castanera R."/>
            <person name="Culley D."/>
            <person name="Daum C."/>
            <person name="Ezra D."/>
            <person name="Gonzalez J."/>
            <person name="Henrissat B."/>
            <person name="Kuo A."/>
            <person name="Liang C."/>
            <person name="Lipzen A."/>
            <person name="Lutzoni F."/>
            <person name="Magnuson J."/>
            <person name="Mondo S."/>
            <person name="Nolan M."/>
            <person name="Ohm R."/>
            <person name="Pangilinan J."/>
            <person name="Park H.-J."/>
            <person name="Ramirez L."/>
            <person name="Alfaro M."/>
            <person name="Sun H."/>
            <person name="Tritt A."/>
            <person name="Yoshinaga Y."/>
            <person name="Zwiers L.-H."/>
            <person name="Turgeon B."/>
            <person name="Goodwin S."/>
            <person name="Spatafora J."/>
            <person name="Crous P."/>
            <person name="Grigoriev I."/>
        </authorList>
    </citation>
    <scope>NUCLEOTIDE SEQUENCE</scope>
    <source>
        <strain evidence="2">CBS 161.51</strain>
    </source>
</reference>
<gene>
    <name evidence="2" type="ORF">EJ02DRAFT_496281</name>
</gene>
<sequence length="121" mass="13544">MQLQQQKAEAAKVQKSNQQLKARLIQERRVERAEARVVKAKEKADLVAKRTGNQRVQQAKKQLQARIKLSKNSSKQGLKTTKRTKTVVEAGGSGRTEDAVLLPLPPQSRSGRCINTPSRFK</sequence>
<evidence type="ECO:0000313" key="2">
    <source>
        <dbReference type="EMBL" id="KAF1939829.1"/>
    </source>
</evidence>
<organism evidence="2 3">
    <name type="scientific">Clathrospora elynae</name>
    <dbReference type="NCBI Taxonomy" id="706981"/>
    <lineage>
        <taxon>Eukaryota</taxon>
        <taxon>Fungi</taxon>
        <taxon>Dikarya</taxon>
        <taxon>Ascomycota</taxon>
        <taxon>Pezizomycotina</taxon>
        <taxon>Dothideomycetes</taxon>
        <taxon>Pleosporomycetidae</taxon>
        <taxon>Pleosporales</taxon>
        <taxon>Diademaceae</taxon>
        <taxon>Clathrospora</taxon>
    </lineage>
</organism>
<feature type="compositionally biased region" description="Polar residues" evidence="1">
    <location>
        <begin position="107"/>
        <end position="121"/>
    </location>
</feature>
<evidence type="ECO:0000313" key="3">
    <source>
        <dbReference type="Proteomes" id="UP000800038"/>
    </source>
</evidence>
<evidence type="ECO:0000256" key="1">
    <source>
        <dbReference type="SAM" id="MobiDB-lite"/>
    </source>
</evidence>
<name>A0A6A5SK75_9PLEO</name>
<proteinExistence type="predicted"/>
<accession>A0A6A5SK75</accession>
<dbReference type="EMBL" id="ML976074">
    <property type="protein sequence ID" value="KAF1939829.1"/>
    <property type="molecule type" value="Genomic_DNA"/>
</dbReference>
<dbReference type="AlphaFoldDB" id="A0A6A5SK75"/>